<dbReference type="Proteomes" id="UP000010847">
    <property type="component" value="Chromosome"/>
</dbReference>
<protein>
    <submittedName>
        <fullName evidence="7">Glycoside hydrolase</fullName>
    </submittedName>
</protein>
<dbReference type="InterPro" id="IPR051202">
    <property type="entry name" value="Peptidase_C40"/>
</dbReference>
<dbReference type="SUPFAM" id="SSF54001">
    <property type="entry name" value="Cysteine proteinases"/>
    <property type="match status" value="1"/>
</dbReference>
<evidence type="ECO:0000259" key="6">
    <source>
        <dbReference type="PROSITE" id="PS51935"/>
    </source>
</evidence>
<dbReference type="PANTHER" id="PTHR47053">
    <property type="entry name" value="MUREIN DD-ENDOPEPTIDASE MEPH-RELATED"/>
    <property type="match status" value="1"/>
</dbReference>
<evidence type="ECO:0000256" key="4">
    <source>
        <dbReference type="ARBA" id="ARBA00022807"/>
    </source>
</evidence>
<dbReference type="GO" id="GO:0006508">
    <property type="term" value="P:proteolysis"/>
    <property type="evidence" value="ECO:0007669"/>
    <property type="project" value="UniProtKB-KW"/>
</dbReference>
<evidence type="ECO:0000256" key="5">
    <source>
        <dbReference type="SAM" id="SignalP"/>
    </source>
</evidence>
<dbReference type="PANTHER" id="PTHR47053:SF1">
    <property type="entry name" value="MUREIN DD-ENDOPEPTIDASE MEPH-RELATED"/>
    <property type="match status" value="1"/>
</dbReference>
<dbReference type="HOGENOM" id="CLU_016043_8_1_9"/>
<dbReference type="Pfam" id="PF00877">
    <property type="entry name" value="NLPC_P60"/>
    <property type="match status" value="1"/>
</dbReference>
<keyword evidence="5" id="KW-0732">Signal</keyword>
<proteinExistence type="inferred from homology"/>
<dbReference type="PROSITE" id="PS51935">
    <property type="entry name" value="NLPC_P60"/>
    <property type="match status" value="1"/>
</dbReference>
<evidence type="ECO:0000256" key="3">
    <source>
        <dbReference type="ARBA" id="ARBA00022801"/>
    </source>
</evidence>
<gene>
    <name evidence="7" type="ORF">DESME_14685</name>
</gene>
<name>W0EBJ3_9FIRM</name>
<feature type="domain" description="NlpC/P60" evidence="6">
    <location>
        <begin position="35"/>
        <end position="156"/>
    </location>
</feature>
<dbReference type="eggNOG" id="COG0791">
    <property type="taxonomic scope" value="Bacteria"/>
</dbReference>
<feature type="signal peptide" evidence="5">
    <location>
        <begin position="1"/>
        <end position="29"/>
    </location>
</feature>
<dbReference type="RefSeq" id="WP_006718497.1">
    <property type="nucleotide sequence ID" value="NZ_CP007032.1"/>
</dbReference>
<evidence type="ECO:0000313" key="7">
    <source>
        <dbReference type="EMBL" id="AHF08132.1"/>
    </source>
</evidence>
<dbReference type="KEGG" id="dmt:DESME_14685"/>
<organism evidence="7 8">
    <name type="scientific">Desulfitobacterium metallireducens DSM 15288</name>
    <dbReference type="NCBI Taxonomy" id="871968"/>
    <lineage>
        <taxon>Bacteria</taxon>
        <taxon>Bacillati</taxon>
        <taxon>Bacillota</taxon>
        <taxon>Clostridia</taxon>
        <taxon>Eubacteriales</taxon>
        <taxon>Desulfitobacteriaceae</taxon>
        <taxon>Desulfitobacterium</taxon>
    </lineage>
</organism>
<reference evidence="7 8" key="1">
    <citation type="submission" date="2013-12" db="EMBL/GenBank/DDBJ databases">
        <authorList>
            <consortium name="DOE Joint Genome Institute"/>
            <person name="Smidt H."/>
            <person name="Huntemann M."/>
            <person name="Han J."/>
            <person name="Chen A."/>
            <person name="Kyrpides N."/>
            <person name="Mavromatis K."/>
            <person name="Markowitz V."/>
            <person name="Palaniappan K."/>
            <person name="Ivanova N."/>
            <person name="Schaumberg A."/>
            <person name="Pati A."/>
            <person name="Liolios K."/>
            <person name="Nordberg H.P."/>
            <person name="Cantor M.N."/>
            <person name="Hua S.X."/>
            <person name="Woyke T."/>
        </authorList>
    </citation>
    <scope>NUCLEOTIDE SEQUENCE [LARGE SCALE GENOMIC DNA]</scope>
    <source>
        <strain evidence="8">DSM 15288</strain>
    </source>
</reference>
<dbReference type="AlphaFoldDB" id="W0EBJ3"/>
<feature type="chain" id="PRO_5004787510" evidence="5">
    <location>
        <begin position="30"/>
        <end position="156"/>
    </location>
</feature>
<dbReference type="Gene3D" id="3.90.1720.10">
    <property type="entry name" value="endopeptidase domain like (from Nostoc punctiforme)"/>
    <property type="match status" value="1"/>
</dbReference>
<evidence type="ECO:0000313" key="8">
    <source>
        <dbReference type="Proteomes" id="UP000010847"/>
    </source>
</evidence>
<keyword evidence="4" id="KW-0788">Thiol protease</keyword>
<evidence type="ECO:0000256" key="1">
    <source>
        <dbReference type="ARBA" id="ARBA00007074"/>
    </source>
</evidence>
<evidence type="ECO:0000256" key="2">
    <source>
        <dbReference type="ARBA" id="ARBA00022670"/>
    </source>
</evidence>
<dbReference type="STRING" id="871968.DESME_14685"/>
<comment type="similarity">
    <text evidence="1">Belongs to the peptidase C40 family.</text>
</comment>
<accession>W0EBJ3</accession>
<sequence>MKKKFFLFTSMLSSVALMGTLYFAPVAEASTLTSGQQAQNVIASAETYMGTPYLWGGTTSTGIDCSALTQKAFQAAGINLPRVSRDQYNVGSSVAAKDLKPGDLVFFSFTSNHQVSHVGIYIGDGRFINATSSKGVTISKFSSYWWQHYAGARRVL</sequence>
<dbReference type="InterPro" id="IPR038765">
    <property type="entry name" value="Papain-like_cys_pep_sf"/>
</dbReference>
<dbReference type="InterPro" id="IPR000064">
    <property type="entry name" value="NLP_P60_dom"/>
</dbReference>
<dbReference type="EMBL" id="CP007032">
    <property type="protein sequence ID" value="AHF08132.1"/>
    <property type="molecule type" value="Genomic_DNA"/>
</dbReference>
<dbReference type="GO" id="GO:0008234">
    <property type="term" value="F:cysteine-type peptidase activity"/>
    <property type="evidence" value="ECO:0007669"/>
    <property type="project" value="UniProtKB-KW"/>
</dbReference>
<keyword evidence="3 7" id="KW-0378">Hydrolase</keyword>
<keyword evidence="8" id="KW-1185">Reference proteome</keyword>
<keyword evidence="2" id="KW-0645">Protease</keyword>